<dbReference type="CDD" id="cd15457">
    <property type="entry name" value="NADAR"/>
    <property type="match status" value="1"/>
</dbReference>
<dbReference type="Pfam" id="PF08719">
    <property type="entry name" value="NADAR"/>
    <property type="match status" value="1"/>
</dbReference>
<keyword evidence="4" id="KW-1185">Reference proteome</keyword>
<feature type="compositionally biased region" description="Acidic residues" evidence="1">
    <location>
        <begin position="136"/>
        <end position="153"/>
    </location>
</feature>
<accession>A0A6A5Z614</accession>
<dbReference type="OrthoDB" id="206452at2759"/>
<feature type="region of interest" description="Disordered" evidence="1">
    <location>
        <begin position="136"/>
        <end position="171"/>
    </location>
</feature>
<dbReference type="InterPro" id="IPR037238">
    <property type="entry name" value="YbiA-like_sf"/>
</dbReference>
<gene>
    <name evidence="3" type="ORF">BDV96DRAFT_576093</name>
</gene>
<dbReference type="SUPFAM" id="SSF143990">
    <property type="entry name" value="YbiA-like"/>
    <property type="match status" value="1"/>
</dbReference>
<evidence type="ECO:0000313" key="4">
    <source>
        <dbReference type="Proteomes" id="UP000799770"/>
    </source>
</evidence>
<dbReference type="Proteomes" id="UP000799770">
    <property type="component" value="Unassembled WGS sequence"/>
</dbReference>
<sequence length="171" mass="20136">MFCKALYFNDVESGGRILRCTDPKEQKKLGRTVKVFNEYKWTKVKSRVCRVGNWYKFRDDVTLRRVLLRTGEKELCEASRRDRVWGMGFNADEAEEHREEWGENRLGRALMAVRAKLREKLRGEVEVEEVDWEWNGAVDEEEGEGEEELEELLVEASDKTEDDEVQDVETL</sequence>
<dbReference type="NCBIfam" id="TIGR02464">
    <property type="entry name" value="ribofla_fusion"/>
    <property type="match status" value="1"/>
</dbReference>
<dbReference type="Gene3D" id="1.10.357.40">
    <property type="entry name" value="YbiA-like"/>
    <property type="match status" value="1"/>
</dbReference>
<evidence type="ECO:0000313" key="3">
    <source>
        <dbReference type="EMBL" id="KAF2114900.1"/>
    </source>
</evidence>
<evidence type="ECO:0000256" key="1">
    <source>
        <dbReference type="SAM" id="MobiDB-lite"/>
    </source>
</evidence>
<dbReference type="AlphaFoldDB" id="A0A6A5Z614"/>
<dbReference type="InterPro" id="IPR012816">
    <property type="entry name" value="NADAR"/>
</dbReference>
<evidence type="ECO:0000259" key="2">
    <source>
        <dbReference type="Pfam" id="PF08719"/>
    </source>
</evidence>
<organism evidence="3 4">
    <name type="scientific">Lophiotrema nucula</name>
    <dbReference type="NCBI Taxonomy" id="690887"/>
    <lineage>
        <taxon>Eukaryota</taxon>
        <taxon>Fungi</taxon>
        <taxon>Dikarya</taxon>
        <taxon>Ascomycota</taxon>
        <taxon>Pezizomycotina</taxon>
        <taxon>Dothideomycetes</taxon>
        <taxon>Pleosporomycetidae</taxon>
        <taxon>Pleosporales</taxon>
        <taxon>Lophiotremataceae</taxon>
        <taxon>Lophiotrema</taxon>
    </lineage>
</organism>
<reference evidence="3" key="1">
    <citation type="journal article" date="2020" name="Stud. Mycol.">
        <title>101 Dothideomycetes genomes: a test case for predicting lifestyles and emergence of pathogens.</title>
        <authorList>
            <person name="Haridas S."/>
            <person name="Albert R."/>
            <person name="Binder M."/>
            <person name="Bloem J."/>
            <person name="Labutti K."/>
            <person name="Salamov A."/>
            <person name="Andreopoulos B."/>
            <person name="Baker S."/>
            <person name="Barry K."/>
            <person name="Bills G."/>
            <person name="Bluhm B."/>
            <person name="Cannon C."/>
            <person name="Castanera R."/>
            <person name="Culley D."/>
            <person name="Daum C."/>
            <person name="Ezra D."/>
            <person name="Gonzalez J."/>
            <person name="Henrissat B."/>
            <person name="Kuo A."/>
            <person name="Liang C."/>
            <person name="Lipzen A."/>
            <person name="Lutzoni F."/>
            <person name="Magnuson J."/>
            <person name="Mondo S."/>
            <person name="Nolan M."/>
            <person name="Ohm R."/>
            <person name="Pangilinan J."/>
            <person name="Park H.-J."/>
            <person name="Ramirez L."/>
            <person name="Alfaro M."/>
            <person name="Sun H."/>
            <person name="Tritt A."/>
            <person name="Yoshinaga Y."/>
            <person name="Zwiers L.-H."/>
            <person name="Turgeon B."/>
            <person name="Goodwin S."/>
            <person name="Spatafora J."/>
            <person name="Crous P."/>
            <person name="Grigoriev I."/>
        </authorList>
    </citation>
    <scope>NUCLEOTIDE SEQUENCE</scope>
    <source>
        <strain evidence="3">CBS 627.86</strain>
    </source>
</reference>
<feature type="domain" description="NADAR" evidence="2">
    <location>
        <begin position="1"/>
        <end position="118"/>
    </location>
</feature>
<dbReference type="EMBL" id="ML977324">
    <property type="protein sequence ID" value="KAF2114900.1"/>
    <property type="molecule type" value="Genomic_DNA"/>
</dbReference>
<name>A0A6A5Z614_9PLEO</name>
<protein>
    <recommendedName>
        <fullName evidence="2">NADAR domain-containing protein</fullName>
    </recommendedName>
</protein>
<feature type="compositionally biased region" description="Acidic residues" evidence="1">
    <location>
        <begin position="160"/>
        <end position="171"/>
    </location>
</feature>
<proteinExistence type="predicted"/>